<feature type="region of interest" description="Disordered" evidence="1">
    <location>
        <begin position="1"/>
        <end position="43"/>
    </location>
</feature>
<protein>
    <submittedName>
        <fullName evidence="2">Uncharacterized protein</fullName>
    </submittedName>
</protein>
<evidence type="ECO:0000313" key="2">
    <source>
        <dbReference type="EMBL" id="KAH0962345.1"/>
    </source>
</evidence>
<evidence type="ECO:0000256" key="1">
    <source>
        <dbReference type="SAM" id="MobiDB-lite"/>
    </source>
</evidence>
<comment type="caution">
    <text evidence="2">The sequence shown here is derived from an EMBL/GenBank/DDBJ whole genome shotgun (WGS) entry which is preliminary data.</text>
</comment>
<dbReference type="OrthoDB" id="4928091at2759"/>
<dbReference type="GeneID" id="68355576"/>
<dbReference type="RefSeq" id="XP_044719858.1">
    <property type="nucleotide sequence ID" value="XM_044864918.1"/>
</dbReference>
<sequence>MEDLIPVLRAEETQSSQSAYQEPVPISADVPMTAPRQSSSSRYQGSGLVSQAALYARAPPSHQSQHHASAPVYNPPASTFIVENESTESKTAGELAAERLVSSLLVFQKSDGSFVFNSNEKIKTMLGPSFFQIAAGLKTKLAFGDSATARATVPDAILTVAIVALLEEQFQACQALWVLMVRKAKDYISGCTLNGTAEELVWEAKQDMRTMGSVMDELKDASAAAGGVDELRTAPML</sequence>
<name>A0A9P8SI83_9HYPO</name>
<dbReference type="AlphaFoldDB" id="A0A9P8SI83"/>
<gene>
    <name evidence="2" type="ORF">HRG_06447</name>
</gene>
<evidence type="ECO:0000313" key="3">
    <source>
        <dbReference type="Proteomes" id="UP000824596"/>
    </source>
</evidence>
<dbReference type="EMBL" id="JAIZPD010000006">
    <property type="protein sequence ID" value="KAH0962345.1"/>
    <property type="molecule type" value="Genomic_DNA"/>
</dbReference>
<dbReference type="Proteomes" id="UP000824596">
    <property type="component" value="Unassembled WGS sequence"/>
</dbReference>
<proteinExistence type="predicted"/>
<reference evidence="2" key="1">
    <citation type="submission" date="2021-09" db="EMBL/GenBank/DDBJ databases">
        <title>A high-quality genome of the endoparasitic fungus Hirsutella rhossiliensis with a comparison of Hirsutella genomes reveals transposable elements contributing to genome size variation.</title>
        <authorList>
            <person name="Lin R."/>
            <person name="Jiao Y."/>
            <person name="Sun X."/>
            <person name="Ling J."/>
            <person name="Xie B."/>
            <person name="Cheng X."/>
        </authorList>
    </citation>
    <scope>NUCLEOTIDE SEQUENCE</scope>
    <source>
        <strain evidence="2">HR02</strain>
    </source>
</reference>
<accession>A0A9P8SI83</accession>
<keyword evidence="3" id="KW-1185">Reference proteome</keyword>
<organism evidence="2 3">
    <name type="scientific">Hirsutella rhossiliensis</name>
    <dbReference type="NCBI Taxonomy" id="111463"/>
    <lineage>
        <taxon>Eukaryota</taxon>
        <taxon>Fungi</taxon>
        <taxon>Dikarya</taxon>
        <taxon>Ascomycota</taxon>
        <taxon>Pezizomycotina</taxon>
        <taxon>Sordariomycetes</taxon>
        <taxon>Hypocreomycetidae</taxon>
        <taxon>Hypocreales</taxon>
        <taxon>Ophiocordycipitaceae</taxon>
        <taxon>Hirsutella</taxon>
    </lineage>
</organism>